<dbReference type="PROSITE" id="PS50850">
    <property type="entry name" value="MFS"/>
    <property type="match status" value="1"/>
</dbReference>
<sequence>MSLTLGKGRQDAAHLIGGRPFQLFWDMWQTDISTWPVRQLLRSAGLAFQPSRVSERNIIARVDYRKMKSAASDQGKRVWGQRWRSSTTFGIVCISIALFAESFLYSFIIPILPYILQERNHVDPSDIQRLTYQILTLYGLVSLASSVFIGQLADLATTRKMPLVVALLVAIAGTLAVAAATDLSVIYIGRVLQSIGATAAWIVGVATLRDSVDAEHMGKAFGLLYSCISTGELLGPAISGVLLTLAGYWMAWGSVFVVMTLNIAMRLVMVEGSKRTVPSGDASPRPSERSPLIPDANQPEQRPSGEAPVQGPMATSATAFYRVVLVQRRVIISILCSIVHSVMLASYGTTIPTHVKFAFGWDSLPTGLLFALLQVPVTLASPLYGWLRDNIGTRKPTAFGFASLAPILWLLGAANQRQFPWAASEESAKATYVAAIVAIGLVTNLTSTVSAFEITCVVDDFESKQPGIFGPGGGYSRCYSLANFAFAAGLLLGPLLSGALADSVGYYLMNVLLGKYSPPVRSRPMF</sequence>
<feature type="transmembrane region" description="Helical" evidence="8">
    <location>
        <begin position="249"/>
        <end position="269"/>
    </location>
</feature>
<feature type="transmembrane region" description="Helical" evidence="8">
    <location>
        <begin position="89"/>
        <end position="112"/>
    </location>
</feature>
<keyword evidence="3" id="KW-0813">Transport</keyword>
<comment type="caution">
    <text evidence="10">The sequence shown here is derived from an EMBL/GenBank/DDBJ whole genome shotgun (WGS) entry which is preliminary data.</text>
</comment>
<keyword evidence="4 8" id="KW-0812">Transmembrane</keyword>
<feature type="transmembrane region" description="Helical" evidence="8">
    <location>
        <begin position="187"/>
        <end position="208"/>
    </location>
</feature>
<evidence type="ECO:0000256" key="7">
    <source>
        <dbReference type="SAM" id="MobiDB-lite"/>
    </source>
</evidence>
<reference evidence="10 11" key="1">
    <citation type="journal article" date="2014" name="Proc. Natl. Acad. Sci. U.S.A.">
        <title>Trajectory and genomic determinants of fungal-pathogen speciation and host adaptation.</title>
        <authorList>
            <person name="Hu X."/>
            <person name="Xiao G."/>
            <person name="Zheng P."/>
            <person name="Shang Y."/>
            <person name="Su Y."/>
            <person name="Zhang X."/>
            <person name="Liu X."/>
            <person name="Zhan S."/>
            <person name="St Leger R.J."/>
            <person name="Wang C."/>
        </authorList>
    </citation>
    <scope>NUCLEOTIDE SEQUENCE [LARGE SCALE GENOMIC DNA]</scope>
    <source>
        <strain evidence="10 11">ARSEF 1941</strain>
    </source>
</reference>
<dbReference type="Proteomes" id="UP000030816">
    <property type="component" value="Unassembled WGS sequence"/>
</dbReference>
<dbReference type="InterPro" id="IPR036259">
    <property type="entry name" value="MFS_trans_sf"/>
</dbReference>
<dbReference type="InterPro" id="IPR050930">
    <property type="entry name" value="MFS_Vesicular_Transporter"/>
</dbReference>
<dbReference type="GeneID" id="63738814"/>
<comment type="similarity">
    <text evidence="2">Belongs to the major facilitator superfamily. Vesicular transporter family.</text>
</comment>
<accession>A0A0B2WYP1</accession>
<evidence type="ECO:0000256" key="2">
    <source>
        <dbReference type="ARBA" id="ARBA00006829"/>
    </source>
</evidence>
<dbReference type="HOGENOM" id="CLU_001265_51_1_1"/>
<feature type="region of interest" description="Disordered" evidence="7">
    <location>
        <begin position="275"/>
        <end position="311"/>
    </location>
</feature>
<dbReference type="GO" id="GO:0022857">
    <property type="term" value="F:transmembrane transporter activity"/>
    <property type="evidence" value="ECO:0007669"/>
    <property type="project" value="InterPro"/>
</dbReference>
<evidence type="ECO:0000313" key="11">
    <source>
        <dbReference type="Proteomes" id="UP000030816"/>
    </source>
</evidence>
<dbReference type="STRING" id="1081103.A0A0B2WYP1"/>
<feature type="domain" description="Major facilitator superfamily (MFS) profile" evidence="9">
    <location>
        <begin position="90"/>
        <end position="526"/>
    </location>
</feature>
<evidence type="ECO:0000259" key="9">
    <source>
        <dbReference type="PROSITE" id="PS50850"/>
    </source>
</evidence>
<proteinExistence type="inferred from homology"/>
<organism evidence="10 11">
    <name type="scientific">Metarhizium album (strain ARSEF 1941)</name>
    <dbReference type="NCBI Taxonomy" id="1081103"/>
    <lineage>
        <taxon>Eukaryota</taxon>
        <taxon>Fungi</taxon>
        <taxon>Dikarya</taxon>
        <taxon>Ascomycota</taxon>
        <taxon>Pezizomycotina</taxon>
        <taxon>Sordariomycetes</taxon>
        <taxon>Hypocreomycetidae</taxon>
        <taxon>Hypocreales</taxon>
        <taxon>Clavicipitaceae</taxon>
        <taxon>Metarhizium</taxon>
    </lineage>
</organism>
<evidence type="ECO:0000256" key="4">
    <source>
        <dbReference type="ARBA" id="ARBA00022692"/>
    </source>
</evidence>
<feature type="transmembrane region" description="Helical" evidence="8">
    <location>
        <begin position="479"/>
        <end position="501"/>
    </location>
</feature>
<evidence type="ECO:0000256" key="1">
    <source>
        <dbReference type="ARBA" id="ARBA00004141"/>
    </source>
</evidence>
<feature type="transmembrane region" description="Helical" evidence="8">
    <location>
        <begin position="132"/>
        <end position="150"/>
    </location>
</feature>
<keyword evidence="11" id="KW-1185">Reference proteome</keyword>
<feature type="transmembrane region" description="Helical" evidence="8">
    <location>
        <begin position="434"/>
        <end position="458"/>
    </location>
</feature>
<feature type="transmembrane region" description="Helical" evidence="8">
    <location>
        <begin position="398"/>
        <end position="414"/>
    </location>
</feature>
<dbReference type="EMBL" id="AZHE01000009">
    <property type="protein sequence ID" value="KHN97970.1"/>
    <property type="molecule type" value="Genomic_DNA"/>
</dbReference>
<dbReference type="PANTHER" id="PTHR23506:SF35">
    <property type="entry name" value="MAJOR FACILITATOR SUPERFAMILY (MFS) PROFILE DOMAIN-CONTAINING PROTEIN-RELATED"/>
    <property type="match status" value="1"/>
</dbReference>
<evidence type="ECO:0000256" key="8">
    <source>
        <dbReference type="SAM" id="Phobius"/>
    </source>
</evidence>
<dbReference type="RefSeq" id="XP_040679036.1">
    <property type="nucleotide sequence ID" value="XM_040823157.1"/>
</dbReference>
<evidence type="ECO:0000256" key="6">
    <source>
        <dbReference type="ARBA" id="ARBA00023136"/>
    </source>
</evidence>
<evidence type="ECO:0000313" key="10">
    <source>
        <dbReference type="EMBL" id="KHN97970.1"/>
    </source>
</evidence>
<dbReference type="SUPFAM" id="SSF103473">
    <property type="entry name" value="MFS general substrate transporter"/>
    <property type="match status" value="1"/>
</dbReference>
<keyword evidence="6 8" id="KW-0472">Membrane</keyword>
<dbReference type="Gene3D" id="1.20.1250.20">
    <property type="entry name" value="MFS general substrate transporter like domains"/>
    <property type="match status" value="1"/>
</dbReference>
<dbReference type="PANTHER" id="PTHR23506">
    <property type="entry name" value="GH10249P"/>
    <property type="match status" value="1"/>
</dbReference>
<dbReference type="InterPro" id="IPR011701">
    <property type="entry name" value="MFS"/>
</dbReference>
<feature type="transmembrane region" description="Helical" evidence="8">
    <location>
        <begin position="368"/>
        <end position="386"/>
    </location>
</feature>
<gene>
    <name evidence="10" type="ORF">MAM_04359</name>
</gene>
<evidence type="ECO:0000256" key="5">
    <source>
        <dbReference type="ARBA" id="ARBA00022989"/>
    </source>
</evidence>
<keyword evidence="5 8" id="KW-1133">Transmembrane helix</keyword>
<dbReference type="AlphaFoldDB" id="A0A0B2WYP1"/>
<dbReference type="GO" id="GO:0016020">
    <property type="term" value="C:membrane"/>
    <property type="evidence" value="ECO:0007669"/>
    <property type="project" value="UniProtKB-SubCell"/>
</dbReference>
<dbReference type="PRINTS" id="PR01035">
    <property type="entry name" value="TCRTETA"/>
</dbReference>
<name>A0A0B2WYP1_METAS</name>
<dbReference type="InterPro" id="IPR001958">
    <property type="entry name" value="Tet-R_TetA/multi-R_MdtG-like"/>
</dbReference>
<feature type="transmembrane region" description="Helical" evidence="8">
    <location>
        <begin position="330"/>
        <end position="348"/>
    </location>
</feature>
<dbReference type="Pfam" id="PF07690">
    <property type="entry name" value="MFS_1"/>
    <property type="match status" value="1"/>
</dbReference>
<feature type="transmembrane region" description="Helical" evidence="8">
    <location>
        <begin position="162"/>
        <end position="181"/>
    </location>
</feature>
<evidence type="ECO:0000256" key="3">
    <source>
        <dbReference type="ARBA" id="ARBA00022448"/>
    </source>
</evidence>
<dbReference type="OrthoDB" id="5086884at2759"/>
<dbReference type="InterPro" id="IPR020846">
    <property type="entry name" value="MFS_dom"/>
</dbReference>
<comment type="subcellular location">
    <subcellularLocation>
        <location evidence="1">Membrane</location>
        <topology evidence="1">Multi-pass membrane protein</topology>
    </subcellularLocation>
</comment>
<protein>
    <submittedName>
        <fullName evidence="10">Major facilitator superfamily domain, general substrate transporter</fullName>
    </submittedName>
</protein>
<feature type="transmembrane region" description="Helical" evidence="8">
    <location>
        <begin position="220"/>
        <end position="243"/>
    </location>
</feature>